<keyword evidence="3" id="KW-0547">Nucleotide-binding</keyword>
<dbReference type="Pfam" id="PF00271">
    <property type="entry name" value="Helicase_C"/>
    <property type="match status" value="1"/>
</dbReference>
<reference evidence="15 16" key="2">
    <citation type="submission" date="2024-05" db="EMBL/GenBank/DDBJ databases">
        <authorList>
            <person name="Chen Y."/>
            <person name="Shah S."/>
            <person name="Dougan E. K."/>
            <person name="Thang M."/>
            <person name="Chan C."/>
        </authorList>
    </citation>
    <scope>NUCLEOTIDE SEQUENCE [LARGE SCALE GENOMIC DNA]</scope>
</reference>
<dbReference type="SUPFAM" id="SSF56399">
    <property type="entry name" value="ADP-ribosylation"/>
    <property type="match status" value="1"/>
</dbReference>
<dbReference type="GO" id="GO:0005524">
    <property type="term" value="F:ATP binding"/>
    <property type="evidence" value="ECO:0007669"/>
    <property type="project" value="UniProtKB-KW"/>
</dbReference>
<keyword evidence="4" id="KW-0378">Hydrolase</keyword>
<dbReference type="GO" id="GO:0005634">
    <property type="term" value="C:nucleus"/>
    <property type="evidence" value="ECO:0007669"/>
    <property type="project" value="UniProtKB-SubCell"/>
</dbReference>
<dbReference type="PROSITE" id="PS51195">
    <property type="entry name" value="Q_MOTIF"/>
    <property type="match status" value="1"/>
</dbReference>
<dbReference type="GO" id="GO:0016787">
    <property type="term" value="F:hydrolase activity"/>
    <property type="evidence" value="ECO:0007669"/>
    <property type="project" value="UniProtKB-KW"/>
</dbReference>
<dbReference type="EMBL" id="CAMXCT010005791">
    <property type="protein sequence ID" value="CAI4013295.1"/>
    <property type="molecule type" value="Genomic_DNA"/>
</dbReference>
<evidence type="ECO:0000256" key="8">
    <source>
        <dbReference type="ARBA" id="ARBA00038213"/>
    </source>
</evidence>
<dbReference type="PROSITE" id="PS51194">
    <property type="entry name" value="HELICASE_CTER"/>
    <property type="match status" value="1"/>
</dbReference>
<gene>
    <name evidence="14" type="ORF">C1SCF055_LOCUS38285</name>
</gene>
<dbReference type="InterPro" id="IPR001650">
    <property type="entry name" value="Helicase_C-like"/>
</dbReference>
<evidence type="ECO:0000256" key="6">
    <source>
        <dbReference type="ARBA" id="ARBA00022840"/>
    </source>
</evidence>
<keyword evidence="7" id="KW-0539">Nucleus</keyword>
<feature type="non-terminal residue" evidence="14">
    <location>
        <position position="758"/>
    </location>
</feature>
<dbReference type="PANTHER" id="PTHR47958">
    <property type="entry name" value="ATP-DEPENDENT RNA HELICASE DBP3"/>
    <property type="match status" value="1"/>
</dbReference>
<dbReference type="InterPro" id="IPR014001">
    <property type="entry name" value="Helicase_ATP-bd"/>
</dbReference>
<dbReference type="Gene3D" id="3.90.176.10">
    <property type="entry name" value="Toxin ADP-ribosyltransferase, Chain A, domain 1"/>
    <property type="match status" value="1"/>
</dbReference>
<evidence type="ECO:0000256" key="1">
    <source>
        <dbReference type="ARBA" id="ARBA00004123"/>
    </source>
</evidence>
<accession>A0A9P1DN51</accession>
<dbReference type="CDD" id="cd17950">
    <property type="entry name" value="DEADc_DDX39"/>
    <property type="match status" value="1"/>
</dbReference>
<feature type="domain" description="DEAD-box RNA helicase Q" evidence="13">
    <location>
        <begin position="377"/>
        <end position="405"/>
    </location>
</feature>
<dbReference type="Pfam" id="PF00270">
    <property type="entry name" value="DEAD"/>
    <property type="match status" value="1"/>
</dbReference>
<evidence type="ECO:0000256" key="4">
    <source>
        <dbReference type="ARBA" id="ARBA00022801"/>
    </source>
</evidence>
<evidence type="ECO:0000256" key="2">
    <source>
        <dbReference type="ARBA" id="ARBA00012552"/>
    </source>
</evidence>
<keyword evidence="5" id="KW-0347">Helicase</keyword>
<dbReference type="InterPro" id="IPR011545">
    <property type="entry name" value="DEAD/DEAH_box_helicase_dom"/>
</dbReference>
<evidence type="ECO:0000313" key="16">
    <source>
        <dbReference type="Proteomes" id="UP001152797"/>
    </source>
</evidence>
<dbReference type="SMART" id="SM00487">
    <property type="entry name" value="DEXDc"/>
    <property type="match status" value="1"/>
</dbReference>
<feature type="compositionally biased region" description="Basic and acidic residues" evidence="10">
    <location>
        <begin position="356"/>
        <end position="368"/>
    </location>
</feature>
<comment type="similarity">
    <text evidence="8">Belongs to the DEAD box helicase family. DECD subfamily.</text>
</comment>
<protein>
    <recommendedName>
        <fullName evidence="2">RNA helicase</fullName>
        <ecNumber evidence="2">3.6.4.13</ecNumber>
    </recommendedName>
</protein>
<name>A0A9P1DN51_9DINO</name>
<keyword evidence="16" id="KW-1185">Reference proteome</keyword>
<dbReference type="EC" id="3.6.4.13" evidence="2"/>
<sequence length="758" mass="86399">LHVPLALALRSSYGEVQSCAYTELYDAQVERTFWGNVQVKYCGTSITLTQSSAQPSAWTIVNWWDPKLQNTSLTDDDLKTFKEHLGSYEHSMAVGMLGRGLVPAQPENGEWAWKQSDPVALVREVLNFEVKLARGLNKLPDATNQTYFWRGAWLPPEALDSLRAGSTVSFPWFQSATTDEVHSYTFIHTKWQPTFCAPSCERRGYAFPVHFHIESCHAKDMRKWNADESEFILLPNLRFEVVNVTKIANDPVWEATAKEMEAWLRQKHELPEWYMKQDFFRSNKDPKVVGPWPKVADVVRDWHMNGPVFLAWYNVRTLTAQINNGRRGGGSPYEETSSAQCSVEKELPDFDEEEQKDEKDKENGDAKKASQAGMHASGFKDFLLKPELLRAIVDCGFEHPSEVQHECIPQAILGTDVLCQAKSGMGKTAVFVLACLQQIDSSEKAVRTLVVCHTRELAYQIKQEFERFSKYFSGVKSAVVYGGTPMSTDKEMLKDSCPHVLIGTPGRMLALLREKDLKLDKLQHFVLDECDKCLDKIDMRKDVQSIFMESPKKKQVMMFSATMSAETRALCKKFMTDPHEIRVDEESKLTLHGLLQYYVKLTEKEKNRKLNDLLDALEFNQVVIFVKSVQRAVALDKLLVECNFPSIAIHSGLQQDERIARYKQFKEFQKRILVATDLFGRGIDIERVNIVINYDMPDESDSYLHRVGRAGRFGTKGLALTFVATDEDSEVLKKVQERFEVNIGEMPGQIDTTSYLNA</sequence>
<evidence type="ECO:0000259" key="13">
    <source>
        <dbReference type="PROSITE" id="PS51195"/>
    </source>
</evidence>
<feature type="short sequence motif" description="Q motif" evidence="9">
    <location>
        <begin position="377"/>
        <end position="405"/>
    </location>
</feature>
<keyword evidence="6" id="KW-0067">ATP-binding</keyword>
<dbReference type="InterPro" id="IPR014014">
    <property type="entry name" value="RNA_helicase_DEAD_Q_motif"/>
</dbReference>
<evidence type="ECO:0000256" key="5">
    <source>
        <dbReference type="ARBA" id="ARBA00022806"/>
    </source>
</evidence>
<dbReference type="FunFam" id="3.40.50.300:FF:000168">
    <property type="entry name" value="DEAD-box ATP-dependent RNA helicase 56-like"/>
    <property type="match status" value="1"/>
</dbReference>
<dbReference type="Proteomes" id="UP001152797">
    <property type="component" value="Unassembled WGS sequence"/>
</dbReference>
<feature type="domain" description="Helicase C-terminal" evidence="12">
    <location>
        <begin position="609"/>
        <end position="754"/>
    </location>
</feature>
<organism evidence="14">
    <name type="scientific">Cladocopium goreaui</name>
    <dbReference type="NCBI Taxonomy" id="2562237"/>
    <lineage>
        <taxon>Eukaryota</taxon>
        <taxon>Sar</taxon>
        <taxon>Alveolata</taxon>
        <taxon>Dinophyceae</taxon>
        <taxon>Suessiales</taxon>
        <taxon>Symbiodiniaceae</taxon>
        <taxon>Cladocopium</taxon>
    </lineage>
</organism>
<evidence type="ECO:0000313" key="14">
    <source>
        <dbReference type="EMBL" id="CAI4013295.1"/>
    </source>
</evidence>
<evidence type="ECO:0000259" key="12">
    <source>
        <dbReference type="PROSITE" id="PS51194"/>
    </source>
</evidence>
<evidence type="ECO:0000259" key="11">
    <source>
        <dbReference type="PROSITE" id="PS51192"/>
    </source>
</evidence>
<comment type="subcellular location">
    <subcellularLocation>
        <location evidence="1">Nucleus</location>
    </subcellularLocation>
</comment>
<dbReference type="InterPro" id="IPR027417">
    <property type="entry name" value="P-loop_NTPase"/>
</dbReference>
<dbReference type="AlphaFoldDB" id="A0A9P1DN51"/>
<dbReference type="SUPFAM" id="SSF52540">
    <property type="entry name" value="P-loop containing nucleoside triphosphate hydrolases"/>
    <property type="match status" value="1"/>
</dbReference>
<feature type="domain" description="Helicase ATP-binding" evidence="11">
    <location>
        <begin position="408"/>
        <end position="581"/>
    </location>
</feature>
<evidence type="ECO:0000256" key="10">
    <source>
        <dbReference type="SAM" id="MobiDB-lite"/>
    </source>
</evidence>
<evidence type="ECO:0000256" key="3">
    <source>
        <dbReference type="ARBA" id="ARBA00022741"/>
    </source>
</evidence>
<feature type="region of interest" description="Disordered" evidence="10">
    <location>
        <begin position="324"/>
        <end position="372"/>
    </location>
</feature>
<dbReference type="Gene3D" id="3.40.50.300">
    <property type="entry name" value="P-loop containing nucleotide triphosphate hydrolases"/>
    <property type="match status" value="2"/>
</dbReference>
<reference evidence="14" key="1">
    <citation type="submission" date="2022-10" db="EMBL/GenBank/DDBJ databases">
        <authorList>
            <person name="Chen Y."/>
            <person name="Dougan E. K."/>
            <person name="Chan C."/>
            <person name="Rhodes N."/>
            <person name="Thang M."/>
        </authorList>
    </citation>
    <scope>NUCLEOTIDE SEQUENCE</scope>
</reference>
<dbReference type="PROSITE" id="PS51192">
    <property type="entry name" value="HELICASE_ATP_BIND_1"/>
    <property type="match status" value="1"/>
</dbReference>
<comment type="caution">
    <text evidence="14">The sequence shown here is derived from an EMBL/GenBank/DDBJ whole genome shotgun (WGS) entry which is preliminary data.</text>
</comment>
<dbReference type="GO" id="GO:0003724">
    <property type="term" value="F:RNA helicase activity"/>
    <property type="evidence" value="ECO:0007669"/>
    <property type="project" value="UniProtKB-EC"/>
</dbReference>
<dbReference type="EMBL" id="CAMXCT020005791">
    <property type="protein sequence ID" value="CAL1166670.1"/>
    <property type="molecule type" value="Genomic_DNA"/>
</dbReference>
<evidence type="ECO:0000313" key="15">
    <source>
        <dbReference type="EMBL" id="CAL4800607.1"/>
    </source>
</evidence>
<proteinExistence type="inferred from homology"/>
<evidence type="ECO:0000256" key="7">
    <source>
        <dbReference type="ARBA" id="ARBA00023242"/>
    </source>
</evidence>
<dbReference type="CDD" id="cd18787">
    <property type="entry name" value="SF2_C_DEAD"/>
    <property type="match status" value="1"/>
</dbReference>
<dbReference type="EMBL" id="CAMXCT030005791">
    <property type="protein sequence ID" value="CAL4800607.1"/>
    <property type="molecule type" value="Genomic_DNA"/>
</dbReference>
<dbReference type="OrthoDB" id="10265785at2759"/>
<dbReference type="FunFam" id="3.40.50.300:FF:000111">
    <property type="entry name" value="DEAD-box ATP-dependent RNA helicase"/>
    <property type="match status" value="1"/>
</dbReference>
<dbReference type="GO" id="GO:0003676">
    <property type="term" value="F:nucleic acid binding"/>
    <property type="evidence" value="ECO:0007669"/>
    <property type="project" value="InterPro"/>
</dbReference>
<evidence type="ECO:0000256" key="9">
    <source>
        <dbReference type="PROSITE-ProRule" id="PRU00552"/>
    </source>
</evidence>
<dbReference type="SMART" id="SM00490">
    <property type="entry name" value="HELICc"/>
    <property type="match status" value="1"/>
</dbReference>